<dbReference type="Gene3D" id="3.40.50.150">
    <property type="entry name" value="Vaccinia Virus protein VP39"/>
    <property type="match status" value="2"/>
</dbReference>
<comment type="catalytic activity">
    <reaction evidence="8">
        <text>arsenic triglutathione + 3 [thioredoxin]-dithiol + 3 S-adenosyl-L-methionine = trimethylarsine + 3 [thioredoxin]-disulfide + 3 glutathione + 3 S-adenosyl-L-homocysteine + 3 H(+)</text>
        <dbReference type="Rhea" id="RHEA:69432"/>
        <dbReference type="Rhea" id="RHEA-COMP:10698"/>
        <dbReference type="Rhea" id="RHEA-COMP:10700"/>
        <dbReference type="ChEBI" id="CHEBI:15378"/>
        <dbReference type="ChEBI" id="CHEBI:27130"/>
        <dbReference type="ChEBI" id="CHEBI:29950"/>
        <dbReference type="ChEBI" id="CHEBI:50058"/>
        <dbReference type="ChEBI" id="CHEBI:57856"/>
        <dbReference type="ChEBI" id="CHEBI:57925"/>
        <dbReference type="ChEBI" id="CHEBI:59789"/>
        <dbReference type="ChEBI" id="CHEBI:183640"/>
        <dbReference type="EC" id="2.1.1.137"/>
    </reaction>
</comment>
<reference evidence="10 11" key="1">
    <citation type="submission" date="2019-11" db="EMBL/GenBank/DDBJ databases">
        <title>Isolation of a new High Light Tolerant Cyanobacteria.</title>
        <authorList>
            <person name="Dobson Z."/>
            <person name="Vaughn N."/>
            <person name="Vaughn M."/>
            <person name="Fromme P."/>
            <person name="Mazor Y."/>
        </authorList>
    </citation>
    <scope>NUCLEOTIDE SEQUENCE [LARGE SCALE GENOMIC DNA]</scope>
    <source>
        <strain evidence="10 11">0216</strain>
    </source>
</reference>
<keyword evidence="1 10" id="KW-0808">Transferase</keyword>
<dbReference type="Pfam" id="PF13847">
    <property type="entry name" value="Methyltransf_31"/>
    <property type="match status" value="2"/>
</dbReference>
<dbReference type="InterPro" id="IPR029063">
    <property type="entry name" value="SAM-dependent_MTases_sf"/>
</dbReference>
<dbReference type="PANTHER" id="PTHR43675:SF8">
    <property type="entry name" value="ARSENITE METHYLTRANSFERASE"/>
    <property type="match status" value="1"/>
</dbReference>
<dbReference type="InterPro" id="IPR026669">
    <property type="entry name" value="Arsenite_MeTrfase-like"/>
</dbReference>
<comment type="caution">
    <text evidence="10">The sequence shown here is derived from an EMBL/GenBank/DDBJ whole genome shotgun (WGS) entry which is preliminary data.</text>
</comment>
<dbReference type="GO" id="GO:0032259">
    <property type="term" value="P:methylation"/>
    <property type="evidence" value="ECO:0007669"/>
    <property type="project" value="UniProtKB-KW"/>
</dbReference>
<name>A0A844GW51_9CHRO</name>
<evidence type="ECO:0000256" key="3">
    <source>
        <dbReference type="ARBA" id="ARBA00034487"/>
    </source>
</evidence>
<gene>
    <name evidence="10" type="ORF">GGC33_05805</name>
</gene>
<evidence type="ECO:0000313" key="11">
    <source>
        <dbReference type="Proteomes" id="UP000437131"/>
    </source>
</evidence>
<keyword evidence="10" id="KW-0489">Methyltransferase</keyword>
<dbReference type="GO" id="GO:0030791">
    <property type="term" value="F:arsenite methyltransferase activity"/>
    <property type="evidence" value="ECO:0007669"/>
    <property type="project" value="UniProtKB-EC"/>
</dbReference>
<evidence type="ECO:0000256" key="5">
    <source>
        <dbReference type="ARBA" id="ARBA00034545"/>
    </source>
</evidence>
<feature type="domain" description="Methyltransferase" evidence="9">
    <location>
        <begin position="149"/>
        <end position="246"/>
    </location>
</feature>
<evidence type="ECO:0000256" key="1">
    <source>
        <dbReference type="ARBA" id="ARBA00022679"/>
    </source>
</evidence>
<evidence type="ECO:0000256" key="6">
    <source>
        <dbReference type="ARBA" id="ARBA00047941"/>
    </source>
</evidence>
<dbReference type="Proteomes" id="UP000437131">
    <property type="component" value="Unassembled WGS sequence"/>
</dbReference>
<evidence type="ECO:0000256" key="2">
    <source>
        <dbReference type="ARBA" id="ARBA00022691"/>
    </source>
</evidence>
<keyword evidence="2" id="KW-0949">S-adenosyl-L-methionine</keyword>
<dbReference type="InterPro" id="IPR025714">
    <property type="entry name" value="Methyltranfer_dom"/>
</dbReference>
<evidence type="ECO:0000259" key="9">
    <source>
        <dbReference type="Pfam" id="PF13847"/>
    </source>
</evidence>
<evidence type="ECO:0000256" key="7">
    <source>
        <dbReference type="ARBA" id="ARBA00047943"/>
    </source>
</evidence>
<evidence type="ECO:0000256" key="8">
    <source>
        <dbReference type="ARBA" id="ARBA00048428"/>
    </source>
</evidence>
<evidence type="ECO:0000256" key="4">
    <source>
        <dbReference type="ARBA" id="ARBA00034521"/>
    </source>
</evidence>
<dbReference type="EC" id="2.1.1.137" evidence="4"/>
<dbReference type="AlphaFoldDB" id="A0A844GW51"/>
<protein>
    <recommendedName>
        <fullName evidence="5">Arsenite methyltransferase</fullName>
        <ecNumber evidence="4">2.1.1.137</ecNumber>
    </recommendedName>
</protein>
<dbReference type="EMBL" id="WMIA01000005">
    <property type="protein sequence ID" value="MTF38435.1"/>
    <property type="molecule type" value="Genomic_DNA"/>
</dbReference>
<dbReference type="CDD" id="cd02440">
    <property type="entry name" value="AdoMet_MTases"/>
    <property type="match status" value="1"/>
</dbReference>
<evidence type="ECO:0000313" key="10">
    <source>
        <dbReference type="EMBL" id="MTF38435.1"/>
    </source>
</evidence>
<comment type="catalytic activity">
    <reaction evidence="6">
        <text>arsenic triglutathione + [thioredoxin]-dithiol + S-adenosyl-L-methionine + 2 H2O = methylarsonous acid + [thioredoxin]-disulfide + 3 glutathione + S-adenosyl-L-homocysteine + H(+)</text>
        <dbReference type="Rhea" id="RHEA:69460"/>
        <dbReference type="Rhea" id="RHEA-COMP:10698"/>
        <dbReference type="Rhea" id="RHEA-COMP:10700"/>
        <dbReference type="ChEBI" id="CHEBI:15377"/>
        <dbReference type="ChEBI" id="CHEBI:15378"/>
        <dbReference type="ChEBI" id="CHEBI:17826"/>
        <dbReference type="ChEBI" id="CHEBI:29950"/>
        <dbReference type="ChEBI" id="CHEBI:50058"/>
        <dbReference type="ChEBI" id="CHEBI:57856"/>
        <dbReference type="ChEBI" id="CHEBI:57925"/>
        <dbReference type="ChEBI" id="CHEBI:59789"/>
        <dbReference type="ChEBI" id="CHEBI:183640"/>
        <dbReference type="EC" id="2.1.1.137"/>
    </reaction>
</comment>
<accession>A0A844GW51</accession>
<comment type="similarity">
    <text evidence="3">Belongs to the methyltransferase superfamily. Arsenite methyltransferase family.</text>
</comment>
<feature type="domain" description="Methyltransferase" evidence="9">
    <location>
        <begin position="59"/>
        <end position="127"/>
    </location>
</feature>
<sequence>MNYNVENSVLERYELGAKEHQPSLCCPTEYDQSYLAVIPEEIIEKDYGCGDPTRYVNLGETVLDLGSGAGKNCYILAQKVGKNGQVIGVDFNDEMLNLAQKYQSEIANKIGYNNTAFVKGKIQDLQLPLSKVESYLNLHPIQNLSHLRNFEAECDRLRQEETLIKDNSIDVVISNCVLNLVKTADKKQLFAEIYRVLKKGGRAIISDIVCDEDLSSEITNDSELWSGCIAGAFREDLFLEMFAEAGFYGIEILTRQDTPWQVIDGIEFRSLTVRAYKGKEGECLERNQAIIYKGPWKKVEDDDGNTFYRGERMAVCDKTFQIMTKENSPYSSSIIGINPLEEIPLEKAKNFNEHSQIKRDPKITKGNFYQENKTTNKKQSCC</sequence>
<dbReference type="RefSeq" id="WP_155083316.1">
    <property type="nucleotide sequence ID" value="NZ_WMIA01000005.1"/>
</dbReference>
<comment type="catalytic activity">
    <reaction evidence="7">
        <text>arsenic triglutathione + 2 [thioredoxin]-dithiol + 2 S-adenosyl-L-methionine + H2O = dimethylarsinous acid + 2 [thioredoxin]-disulfide + 3 glutathione + 2 S-adenosyl-L-homocysteine + 2 H(+)</text>
        <dbReference type="Rhea" id="RHEA:69464"/>
        <dbReference type="Rhea" id="RHEA-COMP:10698"/>
        <dbReference type="Rhea" id="RHEA-COMP:10700"/>
        <dbReference type="ChEBI" id="CHEBI:15377"/>
        <dbReference type="ChEBI" id="CHEBI:15378"/>
        <dbReference type="ChEBI" id="CHEBI:23808"/>
        <dbReference type="ChEBI" id="CHEBI:29950"/>
        <dbReference type="ChEBI" id="CHEBI:50058"/>
        <dbReference type="ChEBI" id="CHEBI:57856"/>
        <dbReference type="ChEBI" id="CHEBI:57925"/>
        <dbReference type="ChEBI" id="CHEBI:59789"/>
        <dbReference type="ChEBI" id="CHEBI:183640"/>
        <dbReference type="EC" id="2.1.1.137"/>
    </reaction>
</comment>
<dbReference type="PANTHER" id="PTHR43675">
    <property type="entry name" value="ARSENITE METHYLTRANSFERASE"/>
    <property type="match status" value="1"/>
</dbReference>
<dbReference type="SUPFAM" id="SSF53335">
    <property type="entry name" value="S-adenosyl-L-methionine-dependent methyltransferases"/>
    <property type="match status" value="1"/>
</dbReference>
<proteinExistence type="inferred from homology"/>
<organism evidence="10 11">
    <name type="scientific">Cyanobacterium aponinum 0216</name>
    <dbReference type="NCBI Taxonomy" id="2676140"/>
    <lineage>
        <taxon>Bacteria</taxon>
        <taxon>Bacillati</taxon>
        <taxon>Cyanobacteriota</taxon>
        <taxon>Cyanophyceae</taxon>
        <taxon>Oscillatoriophycideae</taxon>
        <taxon>Chroococcales</taxon>
        <taxon>Geminocystaceae</taxon>
        <taxon>Cyanobacterium</taxon>
    </lineage>
</organism>